<feature type="repeat" description="TPR" evidence="3">
    <location>
        <begin position="354"/>
        <end position="387"/>
    </location>
</feature>
<dbReference type="Pfam" id="PF13414">
    <property type="entry name" value="TPR_11"/>
    <property type="match status" value="1"/>
</dbReference>
<keyword evidence="5" id="KW-1185">Reference proteome</keyword>
<dbReference type="InterPro" id="IPR019734">
    <property type="entry name" value="TPR_rpt"/>
</dbReference>
<accession>A0ABT2MLA0</accession>
<feature type="repeat" description="TPR" evidence="3">
    <location>
        <begin position="252"/>
        <end position="285"/>
    </location>
</feature>
<feature type="repeat" description="TPR" evidence="3">
    <location>
        <begin position="388"/>
        <end position="421"/>
    </location>
</feature>
<dbReference type="PANTHER" id="PTHR44943:SF8">
    <property type="entry name" value="TPR REPEAT-CONTAINING PROTEIN MJ0263"/>
    <property type="match status" value="1"/>
</dbReference>
<name>A0ABT2MLA0_9CYAN</name>
<organism evidence="4 5">
    <name type="scientific">Laspinema palackyanum D2a</name>
    <dbReference type="NCBI Taxonomy" id="2953684"/>
    <lineage>
        <taxon>Bacteria</taxon>
        <taxon>Bacillati</taxon>
        <taxon>Cyanobacteriota</taxon>
        <taxon>Cyanophyceae</taxon>
        <taxon>Oscillatoriophycideae</taxon>
        <taxon>Oscillatoriales</taxon>
        <taxon>Laspinemataceae</taxon>
        <taxon>Laspinema</taxon>
        <taxon>Laspinema palackyanum</taxon>
    </lineage>
</organism>
<dbReference type="InterPro" id="IPR011990">
    <property type="entry name" value="TPR-like_helical_dom_sf"/>
</dbReference>
<comment type="caution">
    <text evidence="4">The sequence shown here is derived from an EMBL/GenBank/DDBJ whole genome shotgun (WGS) entry which is preliminary data.</text>
</comment>
<dbReference type="PROSITE" id="PS50005">
    <property type="entry name" value="TPR"/>
    <property type="match status" value="7"/>
</dbReference>
<dbReference type="InterPro" id="IPR051685">
    <property type="entry name" value="Ycf3/AcsC/BcsC/TPR_MFPF"/>
</dbReference>
<gene>
    <name evidence="4" type="ORF">NG799_04140</name>
</gene>
<dbReference type="SMART" id="SM00028">
    <property type="entry name" value="TPR"/>
    <property type="match status" value="7"/>
</dbReference>
<keyword evidence="2 3" id="KW-0802">TPR repeat</keyword>
<sequence>MMQFMQRVVKTLGRIWQQLIRLWKQWFRRSPPQSFPKKPESRVRFQTVKGPHNQPTKPLSAAEYEFLFSELLDGVHRGWSQAQVTQFLEEIGPASAVNLKDAEIESSDAEAYVLWLRQFGTRLLNSPVPNQELARRMVQLGALNCGKLSTVAGEIGQRLLDREANTPSPSAATPASPVASEFTLEHYLQLGQIHLDRRQYPSALTTFEQAATHSPNHPEVLYGLGLVCHRMGLYQEAVGHLSEALAQKPEFVAALTQRGLAYKSVDDFDAATADFESAVGMKPNTPEESCARGKALMQLKQPEEAIAAYEEALTIHPESHRGWYDWGNVFYDLQRYDEAIAAYDKALDLQPDYAAAWFNRGASLGNLHRYKEAIAAFEKLLEIQSHDYHGWLCLGQTLERLHRIPEAIAAYERALQLRPDDPTAWRYRNAAMLDLKKS</sequence>
<dbReference type="EMBL" id="JAMXFF010000004">
    <property type="protein sequence ID" value="MCT7965523.1"/>
    <property type="molecule type" value="Genomic_DNA"/>
</dbReference>
<feature type="repeat" description="TPR" evidence="3">
    <location>
        <begin position="218"/>
        <end position="251"/>
    </location>
</feature>
<dbReference type="Proteomes" id="UP001525890">
    <property type="component" value="Unassembled WGS sequence"/>
</dbReference>
<keyword evidence="1" id="KW-0677">Repeat</keyword>
<dbReference type="Pfam" id="PF13181">
    <property type="entry name" value="TPR_8"/>
    <property type="match status" value="1"/>
</dbReference>
<dbReference type="Pfam" id="PF13432">
    <property type="entry name" value="TPR_16"/>
    <property type="match status" value="1"/>
</dbReference>
<feature type="repeat" description="TPR" evidence="3">
    <location>
        <begin position="320"/>
        <end position="353"/>
    </location>
</feature>
<evidence type="ECO:0000313" key="5">
    <source>
        <dbReference type="Proteomes" id="UP001525890"/>
    </source>
</evidence>
<dbReference type="PANTHER" id="PTHR44943">
    <property type="entry name" value="CELLULOSE SYNTHASE OPERON PROTEIN C"/>
    <property type="match status" value="1"/>
</dbReference>
<feature type="repeat" description="TPR" evidence="3">
    <location>
        <begin position="286"/>
        <end position="319"/>
    </location>
</feature>
<feature type="repeat" description="TPR" evidence="3">
    <location>
        <begin position="184"/>
        <end position="217"/>
    </location>
</feature>
<dbReference type="RefSeq" id="WP_368005220.1">
    <property type="nucleotide sequence ID" value="NZ_JAMXFF010000004.1"/>
</dbReference>
<dbReference type="Gene3D" id="1.25.40.10">
    <property type="entry name" value="Tetratricopeptide repeat domain"/>
    <property type="match status" value="3"/>
</dbReference>
<protein>
    <submittedName>
        <fullName evidence="4">Tetratricopeptide repeat protein</fullName>
    </submittedName>
</protein>
<evidence type="ECO:0000256" key="1">
    <source>
        <dbReference type="ARBA" id="ARBA00022737"/>
    </source>
</evidence>
<dbReference type="Pfam" id="PF00515">
    <property type="entry name" value="TPR_1"/>
    <property type="match status" value="1"/>
</dbReference>
<proteinExistence type="predicted"/>
<dbReference type="Pfam" id="PF13428">
    <property type="entry name" value="TPR_14"/>
    <property type="match status" value="1"/>
</dbReference>
<reference evidence="4 5" key="1">
    <citation type="journal article" date="2022" name="Front. Microbiol.">
        <title>High genomic differentiation and limited gene flow indicate recent cryptic speciation within the genus Laspinema (cyanobacteria).</title>
        <authorList>
            <person name="Stanojkovic A."/>
            <person name="Skoupy S."/>
            <person name="Skaloud P."/>
            <person name="Dvorak P."/>
        </authorList>
    </citation>
    <scope>NUCLEOTIDE SEQUENCE [LARGE SCALE GENOMIC DNA]</scope>
    <source>
        <strain evidence="4 5">D2a</strain>
    </source>
</reference>
<evidence type="ECO:0000256" key="3">
    <source>
        <dbReference type="PROSITE-ProRule" id="PRU00339"/>
    </source>
</evidence>
<dbReference type="PROSITE" id="PS50293">
    <property type="entry name" value="TPR_REGION"/>
    <property type="match status" value="1"/>
</dbReference>
<evidence type="ECO:0000313" key="4">
    <source>
        <dbReference type="EMBL" id="MCT7965523.1"/>
    </source>
</evidence>
<dbReference type="SUPFAM" id="SSF48452">
    <property type="entry name" value="TPR-like"/>
    <property type="match status" value="1"/>
</dbReference>
<evidence type="ECO:0000256" key="2">
    <source>
        <dbReference type="ARBA" id="ARBA00022803"/>
    </source>
</evidence>